<feature type="domain" description="Myb-like" evidence="1">
    <location>
        <begin position="77"/>
        <end position="127"/>
    </location>
</feature>
<dbReference type="OrthoDB" id="2143914at2759"/>
<protein>
    <submittedName>
        <fullName evidence="3">Uncharacterized protein</fullName>
    </submittedName>
</protein>
<dbReference type="AlphaFoldDB" id="A0A8T2TFM2"/>
<dbReference type="Pfam" id="PF00249">
    <property type="entry name" value="Myb_DNA-binding"/>
    <property type="match status" value="2"/>
</dbReference>
<dbReference type="EMBL" id="CM035418">
    <property type="protein sequence ID" value="KAH7421340.1"/>
    <property type="molecule type" value="Genomic_DNA"/>
</dbReference>
<proteinExistence type="predicted"/>
<dbReference type="SMART" id="SM00717">
    <property type="entry name" value="SANT"/>
    <property type="match status" value="2"/>
</dbReference>
<dbReference type="GO" id="GO:0005634">
    <property type="term" value="C:nucleus"/>
    <property type="evidence" value="ECO:0007669"/>
    <property type="project" value="TreeGrafter"/>
</dbReference>
<evidence type="ECO:0000259" key="1">
    <source>
        <dbReference type="PROSITE" id="PS50090"/>
    </source>
</evidence>
<evidence type="ECO:0000313" key="3">
    <source>
        <dbReference type="EMBL" id="KAH7421340.1"/>
    </source>
</evidence>
<dbReference type="PANTHER" id="PTHR45614:SF76">
    <property type="entry name" value="TRANSCRIPTION FACTOR MYB124"/>
    <property type="match status" value="1"/>
</dbReference>
<dbReference type="InterPro" id="IPR001005">
    <property type="entry name" value="SANT/Myb"/>
</dbReference>
<dbReference type="OMA" id="GCEPRIS"/>
<dbReference type="Proteomes" id="UP000825935">
    <property type="component" value="Chromosome 13"/>
</dbReference>
<dbReference type="InterPro" id="IPR050560">
    <property type="entry name" value="MYB_TF"/>
</dbReference>
<gene>
    <name evidence="3" type="ORF">KP509_13G051800</name>
</gene>
<dbReference type="PROSITE" id="PS50090">
    <property type="entry name" value="MYB_LIKE"/>
    <property type="match status" value="2"/>
</dbReference>
<dbReference type="CDD" id="cd00167">
    <property type="entry name" value="SANT"/>
    <property type="match status" value="2"/>
</dbReference>
<dbReference type="Gene3D" id="1.10.10.60">
    <property type="entry name" value="Homeodomain-like"/>
    <property type="match status" value="2"/>
</dbReference>
<dbReference type="InterPro" id="IPR017930">
    <property type="entry name" value="Myb_dom"/>
</dbReference>
<evidence type="ECO:0000313" key="4">
    <source>
        <dbReference type="Proteomes" id="UP000825935"/>
    </source>
</evidence>
<reference evidence="3" key="1">
    <citation type="submission" date="2021-08" db="EMBL/GenBank/DDBJ databases">
        <title>WGS assembly of Ceratopteris richardii.</title>
        <authorList>
            <person name="Marchant D.B."/>
            <person name="Chen G."/>
            <person name="Jenkins J."/>
            <person name="Shu S."/>
            <person name="Leebens-Mack J."/>
            <person name="Grimwood J."/>
            <person name="Schmutz J."/>
            <person name="Soltis P."/>
            <person name="Soltis D."/>
            <person name="Chen Z.-H."/>
        </authorList>
    </citation>
    <scope>NUCLEOTIDE SEQUENCE</scope>
    <source>
        <strain evidence="3">Whitten #5841</strain>
        <tissue evidence="3">Leaf</tissue>
    </source>
</reference>
<accession>A0A8T2TFM2</accession>
<dbReference type="InterPro" id="IPR009057">
    <property type="entry name" value="Homeodomain-like_sf"/>
</dbReference>
<name>A0A8T2TFM2_CERRI</name>
<feature type="domain" description="HTH myb-type" evidence="2">
    <location>
        <begin position="32"/>
        <end position="76"/>
    </location>
</feature>
<dbReference type="GO" id="GO:0000981">
    <property type="term" value="F:DNA-binding transcription factor activity, RNA polymerase II-specific"/>
    <property type="evidence" value="ECO:0007669"/>
    <property type="project" value="TreeGrafter"/>
</dbReference>
<evidence type="ECO:0000259" key="2">
    <source>
        <dbReference type="PROSITE" id="PS51294"/>
    </source>
</evidence>
<keyword evidence="4" id="KW-1185">Reference proteome</keyword>
<dbReference type="SUPFAM" id="SSF46689">
    <property type="entry name" value="Homeodomain-like"/>
    <property type="match status" value="1"/>
</dbReference>
<feature type="domain" description="Myb-like" evidence="1">
    <location>
        <begin position="33"/>
        <end position="76"/>
    </location>
</feature>
<dbReference type="GO" id="GO:0000978">
    <property type="term" value="F:RNA polymerase II cis-regulatory region sequence-specific DNA binding"/>
    <property type="evidence" value="ECO:0007669"/>
    <property type="project" value="TreeGrafter"/>
</dbReference>
<comment type="caution">
    <text evidence="3">The sequence shown here is derived from an EMBL/GenBank/DDBJ whole genome shotgun (WGS) entry which is preliminary data.</text>
</comment>
<organism evidence="3 4">
    <name type="scientific">Ceratopteris richardii</name>
    <name type="common">Triangle waterfern</name>
    <dbReference type="NCBI Taxonomy" id="49495"/>
    <lineage>
        <taxon>Eukaryota</taxon>
        <taxon>Viridiplantae</taxon>
        <taxon>Streptophyta</taxon>
        <taxon>Embryophyta</taxon>
        <taxon>Tracheophyta</taxon>
        <taxon>Polypodiopsida</taxon>
        <taxon>Polypodiidae</taxon>
        <taxon>Polypodiales</taxon>
        <taxon>Pteridineae</taxon>
        <taxon>Pteridaceae</taxon>
        <taxon>Parkerioideae</taxon>
        <taxon>Ceratopteris</taxon>
    </lineage>
</organism>
<dbReference type="PANTHER" id="PTHR45614">
    <property type="entry name" value="MYB PROTEIN-RELATED"/>
    <property type="match status" value="1"/>
</dbReference>
<dbReference type="PROSITE" id="PS51294">
    <property type="entry name" value="HTH_MYB"/>
    <property type="match status" value="2"/>
</dbReference>
<feature type="domain" description="HTH myb-type" evidence="2">
    <location>
        <begin position="79"/>
        <end position="131"/>
    </location>
</feature>
<sequence>MSPYLPPSLLQILRPTSPDCSDKSTSDRHFVTWTDEEDEILRQAVATYGVDKWSVISAKFCNKTSRQCRRRWHTYLVTDCKKGGWSPDEDQLLLEAHQRFGNRWTEIAKMVPGRTDNAVKNRFSALGKKQAKRANDLRDTDNAKNTTKRKVLEQNSNLCNKKIRECPNQIFPSKFDSGQIVHQGQSNESLPKWAADQHMADRAHPVHSDRRPISGICKTMQNIHVKASAKHTSDFTFEKHTQNEVPGIDASYNIRPYSENVSPPRLAALSQNAAFLDLLVERRDARLKLWGSNDETWKSFDCFTMEDSGKILQAANFMSRNVLLGDVKGSLYKGKENCLSFGSINCDSRVSLASPTIQESIFQNKYLNELGTTTPTIQHERTWKCKPYLDSCSSPSEEISTHADDSTTPLQTDCSSPHLFNKPVYSDSTMEGHIAACSIQCQDRLVKDDESAALAAVDPSSIELAWDTQFFMEDMPSPQFSDSERQFLLSALDLSYQPSTFESHVLCNNTSTPSYPTL</sequence>